<dbReference type="PANTHER" id="PTHR15898:SF13">
    <property type="entry name" value="BIFUNCTIONAL APOPTOSIS REGULATOR"/>
    <property type="match status" value="1"/>
</dbReference>
<dbReference type="InterPro" id="IPR001660">
    <property type="entry name" value="SAM"/>
</dbReference>
<sequence length="434" mass="49752">MEEPLKPSRPSSANSNNSNARSSDEEISSQQSLSVSEDFLCGCCFDLMVQPTTLTCGHSFCRLCIANWYLSSKKTECPQCRSAWTGNPQINITLRNLLAKMYKDSMSEREAEVLTAEAKEKIKTFEDAVSDRNESDSNKAQGQGFCGGICLALTVVVVVYLSWYWQSSDQDLLVHKPLVKWSVEDVDQWFTDMGSWTLEYARIVRESNINGNLMLQLDEDTLVSTFNVTDPLHRKALFNSIATIKERGVKPPSNLWEFKALYPGWALLLLYGMKDYPRSSLLFLYFFHYETMFLPFVHVVCPVSEDAPKYDFTHIPPELTSVQWAEFLPKLIFLPYLLVGEFTWDWLDIHWWTARFILAQCVLATILEANYVSMFLSREQHPRSLGDGVKSVLKSYLSLGIFVMIWPLVPSFVCDCFFYCIKKSNAKYPPEKKT</sequence>
<dbReference type="InterPro" id="IPR001841">
    <property type="entry name" value="Znf_RING"/>
</dbReference>
<dbReference type="SMART" id="SM00454">
    <property type="entry name" value="SAM"/>
    <property type="match status" value="1"/>
</dbReference>
<feature type="domain" description="RING-type" evidence="6">
    <location>
        <begin position="41"/>
        <end position="80"/>
    </location>
</feature>
<dbReference type="EMBL" id="CP111013">
    <property type="protein sequence ID" value="WAQ96236.1"/>
    <property type="molecule type" value="Genomic_DNA"/>
</dbReference>
<keyword evidence="2" id="KW-0863">Zinc-finger</keyword>
<dbReference type="Pfam" id="PF00097">
    <property type="entry name" value="zf-C3HC4"/>
    <property type="match status" value="1"/>
</dbReference>
<feature type="transmembrane region" description="Helical" evidence="5">
    <location>
        <begin position="396"/>
        <end position="421"/>
    </location>
</feature>
<evidence type="ECO:0000259" key="6">
    <source>
        <dbReference type="SMART" id="SM00184"/>
    </source>
</evidence>
<dbReference type="PANTHER" id="PTHR15898">
    <property type="entry name" value="BIFUNCTIONAL APOPTOSIS REGULATOR"/>
    <property type="match status" value="1"/>
</dbReference>
<evidence type="ECO:0000256" key="5">
    <source>
        <dbReference type="SAM" id="Phobius"/>
    </source>
</evidence>
<feature type="compositionally biased region" description="Low complexity" evidence="4">
    <location>
        <begin position="8"/>
        <end position="21"/>
    </location>
</feature>
<dbReference type="InterPro" id="IPR013083">
    <property type="entry name" value="Znf_RING/FYVE/PHD"/>
</dbReference>
<keyword evidence="5" id="KW-0472">Membrane</keyword>
<dbReference type="Proteomes" id="UP001164746">
    <property type="component" value="Chromosome 2"/>
</dbReference>
<keyword evidence="3" id="KW-0862">Zinc</keyword>
<evidence type="ECO:0000256" key="2">
    <source>
        <dbReference type="ARBA" id="ARBA00022771"/>
    </source>
</evidence>
<name>A0ABY7DGY2_MYAAR</name>
<feature type="domain" description="SAM" evidence="7">
    <location>
        <begin position="178"/>
        <end position="247"/>
    </location>
</feature>
<organism evidence="8 9">
    <name type="scientific">Mya arenaria</name>
    <name type="common">Soft-shell clam</name>
    <dbReference type="NCBI Taxonomy" id="6604"/>
    <lineage>
        <taxon>Eukaryota</taxon>
        <taxon>Metazoa</taxon>
        <taxon>Spiralia</taxon>
        <taxon>Lophotrochozoa</taxon>
        <taxon>Mollusca</taxon>
        <taxon>Bivalvia</taxon>
        <taxon>Autobranchia</taxon>
        <taxon>Heteroconchia</taxon>
        <taxon>Euheterodonta</taxon>
        <taxon>Imparidentia</taxon>
        <taxon>Neoheterodontei</taxon>
        <taxon>Myida</taxon>
        <taxon>Myoidea</taxon>
        <taxon>Myidae</taxon>
        <taxon>Mya</taxon>
    </lineage>
</organism>
<evidence type="ECO:0000313" key="8">
    <source>
        <dbReference type="EMBL" id="WAQ96236.1"/>
    </source>
</evidence>
<accession>A0ABY7DGY2</accession>
<proteinExistence type="predicted"/>
<keyword evidence="5" id="KW-1133">Transmembrane helix</keyword>
<evidence type="ECO:0000259" key="7">
    <source>
        <dbReference type="SMART" id="SM00454"/>
    </source>
</evidence>
<evidence type="ECO:0000256" key="4">
    <source>
        <dbReference type="SAM" id="MobiDB-lite"/>
    </source>
</evidence>
<evidence type="ECO:0000313" key="9">
    <source>
        <dbReference type="Proteomes" id="UP001164746"/>
    </source>
</evidence>
<keyword evidence="5" id="KW-0812">Transmembrane</keyword>
<dbReference type="SUPFAM" id="SSF57850">
    <property type="entry name" value="RING/U-box"/>
    <property type="match status" value="1"/>
</dbReference>
<dbReference type="CDD" id="cd16497">
    <property type="entry name" value="RING-HC_BAR"/>
    <property type="match status" value="1"/>
</dbReference>
<keyword evidence="1" id="KW-0479">Metal-binding</keyword>
<feature type="region of interest" description="Disordered" evidence="4">
    <location>
        <begin position="1"/>
        <end position="28"/>
    </location>
</feature>
<dbReference type="SMART" id="SM00184">
    <property type="entry name" value="RING"/>
    <property type="match status" value="1"/>
</dbReference>
<dbReference type="Gene3D" id="3.30.40.10">
    <property type="entry name" value="Zinc/RING finger domain, C3HC4 (zinc finger)"/>
    <property type="match status" value="1"/>
</dbReference>
<dbReference type="PROSITE" id="PS00518">
    <property type="entry name" value="ZF_RING_1"/>
    <property type="match status" value="1"/>
</dbReference>
<protein>
    <submittedName>
        <fullName evidence="8">BFAR-like protein</fullName>
    </submittedName>
</protein>
<keyword evidence="9" id="KW-1185">Reference proteome</keyword>
<dbReference type="InterPro" id="IPR017907">
    <property type="entry name" value="Znf_RING_CS"/>
</dbReference>
<evidence type="ECO:0000256" key="1">
    <source>
        <dbReference type="ARBA" id="ARBA00022723"/>
    </source>
</evidence>
<evidence type="ECO:0000256" key="3">
    <source>
        <dbReference type="ARBA" id="ARBA00022833"/>
    </source>
</evidence>
<dbReference type="SUPFAM" id="SSF47769">
    <property type="entry name" value="SAM/Pointed domain"/>
    <property type="match status" value="1"/>
</dbReference>
<dbReference type="InterPro" id="IPR018957">
    <property type="entry name" value="Znf_C3HC4_RING-type"/>
</dbReference>
<dbReference type="Gene3D" id="1.10.150.50">
    <property type="entry name" value="Transcription Factor, Ets-1"/>
    <property type="match status" value="1"/>
</dbReference>
<reference evidence="8" key="1">
    <citation type="submission" date="2022-11" db="EMBL/GenBank/DDBJ databases">
        <title>Centuries of genome instability and evolution in soft-shell clam transmissible cancer (bioRxiv).</title>
        <authorList>
            <person name="Hart S.F.M."/>
            <person name="Yonemitsu M.A."/>
            <person name="Giersch R.M."/>
            <person name="Beal B.F."/>
            <person name="Arriagada G."/>
            <person name="Davis B.W."/>
            <person name="Ostrander E.A."/>
            <person name="Goff S.P."/>
            <person name="Metzger M.J."/>
        </authorList>
    </citation>
    <scope>NUCLEOTIDE SEQUENCE</scope>
    <source>
        <strain evidence="8">MELC-2E11</strain>
        <tissue evidence="8">Siphon/mantle</tissue>
    </source>
</reference>
<gene>
    <name evidence="8" type="ORF">MAR_028926</name>
</gene>
<dbReference type="Pfam" id="PF00536">
    <property type="entry name" value="SAM_1"/>
    <property type="match status" value="1"/>
</dbReference>
<dbReference type="InterPro" id="IPR013761">
    <property type="entry name" value="SAM/pointed_sf"/>
</dbReference>